<dbReference type="InterPro" id="IPR029070">
    <property type="entry name" value="Chitinase_insertion_sf"/>
</dbReference>
<evidence type="ECO:0000256" key="9">
    <source>
        <dbReference type="SAM" id="SignalP"/>
    </source>
</evidence>
<evidence type="ECO:0000256" key="6">
    <source>
        <dbReference type="ARBA" id="ARBA00023295"/>
    </source>
</evidence>
<dbReference type="PANTHER" id="PTHR11177">
    <property type="entry name" value="CHITINASE"/>
    <property type="match status" value="1"/>
</dbReference>
<dbReference type="InParanoid" id="T1F730"/>
<feature type="domain" description="GH18" evidence="11">
    <location>
        <begin position="25"/>
        <end position="387"/>
    </location>
</feature>
<feature type="region of interest" description="Disordered" evidence="8">
    <location>
        <begin position="750"/>
        <end position="779"/>
    </location>
</feature>
<dbReference type="OrthoDB" id="73875at2759"/>
<dbReference type="CDD" id="cd02872">
    <property type="entry name" value="GH18_chitolectin_chitotriosidase"/>
    <property type="match status" value="1"/>
</dbReference>
<dbReference type="Proteomes" id="UP000015101">
    <property type="component" value="Unassembled WGS sequence"/>
</dbReference>
<dbReference type="PROSITE" id="PS50940">
    <property type="entry name" value="CHIT_BIND_II"/>
    <property type="match status" value="1"/>
</dbReference>
<dbReference type="InterPro" id="IPR001579">
    <property type="entry name" value="Glyco_hydro_18_chit_AS"/>
</dbReference>
<dbReference type="GO" id="GO:0005576">
    <property type="term" value="C:extracellular region"/>
    <property type="evidence" value="ECO:0000318"/>
    <property type="project" value="GO_Central"/>
</dbReference>
<evidence type="ECO:0000256" key="3">
    <source>
        <dbReference type="ARBA" id="ARBA00022729"/>
    </source>
</evidence>
<evidence type="ECO:0000256" key="4">
    <source>
        <dbReference type="ARBA" id="ARBA00022801"/>
    </source>
</evidence>
<dbReference type="eggNOG" id="KOG2806">
    <property type="taxonomic scope" value="Eukaryota"/>
</dbReference>
<gene>
    <name evidence="13" type="primary">20204629</name>
    <name evidence="12" type="ORF">HELRODRAFT_173643</name>
</gene>
<dbReference type="CTD" id="20204629"/>
<dbReference type="GO" id="GO:0004568">
    <property type="term" value="F:chitinase activity"/>
    <property type="evidence" value="ECO:0000318"/>
    <property type="project" value="GO_Central"/>
</dbReference>
<dbReference type="GO" id="GO:0006032">
    <property type="term" value="P:chitin catabolic process"/>
    <property type="evidence" value="ECO:0000318"/>
    <property type="project" value="GO_Central"/>
</dbReference>
<evidence type="ECO:0000256" key="8">
    <source>
        <dbReference type="SAM" id="MobiDB-lite"/>
    </source>
</evidence>
<dbReference type="PANTHER" id="PTHR11177:SF317">
    <property type="entry name" value="CHITINASE 12-RELATED"/>
    <property type="match status" value="1"/>
</dbReference>
<dbReference type="EMBL" id="KB096633">
    <property type="protein sequence ID" value="ESO03351.1"/>
    <property type="molecule type" value="Genomic_DNA"/>
</dbReference>
<sequence length="828" mass="93178">MFKLSVKSLMLAFLMTLVPAHSREYRRVCYYTNWSQYRGGSGIFFPENIDPTLCSHIVFAFSQLVGNQLLPFEWNDESTPWSKGLYERFIAIKNQNPTLKALLAVGGWNAGTSEMTKMLSSSENRKTFIISCIGFLRAHNFDGIDLDFEYPGSRGSPVEDKQRFSSFLREFRASIEEDSQQSGRSKLLLSAAIAAGKDNIDRGYDISELNNNLDFMNLMSYDYHGAWDTVTGHSSPLYSTPNDTWCLDFSAKYLVSKGVDPQKLNIGMATYGRCFRLKNDQKNSIGDDVIGPCDAGMYTREAGFLAYYEICKLLKEPKTISHWSDVHQAPYLVSGDTWVGYDNEESLKLKVDYLKAGKFGGWMVWEFSLDDFGGSFCENYKRVCYYTNWSRYRGGLGQFFPENIDSSLCSHVIFAFSKLENNNLLATDWDDDTQNGLYNRLIGLKAINPSLKIMMSVGGWSAGTTEMTKMISTSQNRKSFIDNCINFLRERNFDGIDLDFEIPGTRESPPEDKQKFALFLTEFRQNVKDESLRTGRSALLLSAAVGSFKSDIDAAYDIDALNRNLDFVNLMSYSFHGDWDTVTGFNTPLYSDPGDYQSVDWAAKYYVQNGLDPKKLIIGMATYSLCYKLQDSTRYSVGDPVIGLCDPGPITGETGSLAYFEVCQLLNDPNTIVQWSDVHKVPYLINGNRWVSYEDEDSLKIKTDYIRNNGFGGWMVWELSYDDFLGSFCGGGRKYPLISALSNGVMGSNTTSILNDDEPQKTTEQLPTAQTQSSSSSNLCEGKSGDLLAHPTNCDQYIACSNGASYTMNCPEPLYFDDDLKTFDAIVE</sequence>
<dbReference type="SUPFAM" id="SSF57625">
    <property type="entry name" value="Invertebrate chitin-binding proteins"/>
    <property type="match status" value="1"/>
</dbReference>
<dbReference type="GeneID" id="20204629"/>
<dbReference type="KEGG" id="hro:HELRODRAFT_173643"/>
<evidence type="ECO:0000313" key="13">
    <source>
        <dbReference type="EnsemblMetazoa" id="HelroP173643"/>
    </source>
</evidence>
<keyword evidence="4 7" id="KW-0378">Hydrolase</keyword>
<dbReference type="STRING" id="6412.T1F730"/>
<dbReference type="InterPro" id="IPR050314">
    <property type="entry name" value="Glycosyl_Hydrlase_18"/>
</dbReference>
<evidence type="ECO:0000256" key="1">
    <source>
        <dbReference type="ARBA" id="ARBA00009121"/>
    </source>
</evidence>
<dbReference type="InterPro" id="IPR002557">
    <property type="entry name" value="Chitin-bd_dom"/>
</dbReference>
<dbReference type="SMART" id="SM00494">
    <property type="entry name" value="ChtBD2"/>
    <property type="match status" value="1"/>
</dbReference>
<reference evidence="14" key="1">
    <citation type="submission" date="2012-12" db="EMBL/GenBank/DDBJ databases">
        <authorList>
            <person name="Hellsten U."/>
            <person name="Grimwood J."/>
            <person name="Chapman J.A."/>
            <person name="Shapiro H."/>
            <person name="Aerts A."/>
            <person name="Otillar R.P."/>
            <person name="Terry A.Y."/>
            <person name="Boore J.L."/>
            <person name="Simakov O."/>
            <person name="Marletaz F."/>
            <person name="Cho S.-J."/>
            <person name="Edsinger-Gonzales E."/>
            <person name="Havlak P."/>
            <person name="Kuo D.-H."/>
            <person name="Larsson T."/>
            <person name="Lv J."/>
            <person name="Arendt D."/>
            <person name="Savage R."/>
            <person name="Osoegawa K."/>
            <person name="de Jong P."/>
            <person name="Lindberg D.R."/>
            <person name="Seaver E.C."/>
            <person name="Weisblat D.A."/>
            <person name="Putnam N.H."/>
            <person name="Grigoriev I.V."/>
            <person name="Rokhsar D.S."/>
        </authorList>
    </citation>
    <scope>NUCLEOTIDE SEQUENCE</scope>
</reference>
<evidence type="ECO:0000256" key="5">
    <source>
        <dbReference type="ARBA" id="ARBA00023157"/>
    </source>
</evidence>
<dbReference type="HOGENOM" id="CLU_010844_0_0_1"/>
<feature type="chain" id="PRO_5010980352" evidence="9">
    <location>
        <begin position="23"/>
        <end position="828"/>
    </location>
</feature>
<dbReference type="FunCoup" id="T1F730">
    <property type="interactions" value="29"/>
</dbReference>
<keyword evidence="2" id="KW-0147">Chitin-binding</keyword>
<dbReference type="InterPro" id="IPR036508">
    <property type="entry name" value="Chitin-bd_dom_sf"/>
</dbReference>
<dbReference type="SMART" id="SM00636">
    <property type="entry name" value="Glyco_18"/>
    <property type="match status" value="2"/>
</dbReference>
<dbReference type="PROSITE" id="PS51910">
    <property type="entry name" value="GH18_2"/>
    <property type="match status" value="2"/>
</dbReference>
<evidence type="ECO:0000313" key="14">
    <source>
        <dbReference type="Proteomes" id="UP000015101"/>
    </source>
</evidence>
<dbReference type="GO" id="GO:0005975">
    <property type="term" value="P:carbohydrate metabolic process"/>
    <property type="evidence" value="ECO:0007669"/>
    <property type="project" value="InterPro"/>
</dbReference>
<dbReference type="InterPro" id="IPR017853">
    <property type="entry name" value="GH"/>
</dbReference>
<dbReference type="InterPro" id="IPR011583">
    <property type="entry name" value="Chitinase_II/V-like_cat"/>
</dbReference>
<dbReference type="SUPFAM" id="SSF51445">
    <property type="entry name" value="(Trans)glycosidases"/>
    <property type="match status" value="2"/>
</dbReference>
<dbReference type="InterPro" id="IPR001223">
    <property type="entry name" value="Glyco_hydro18_cat"/>
</dbReference>
<evidence type="ECO:0000256" key="7">
    <source>
        <dbReference type="RuleBase" id="RU000489"/>
    </source>
</evidence>
<protein>
    <submittedName>
        <fullName evidence="12 13">Uncharacterized protein</fullName>
    </submittedName>
</protein>
<feature type="compositionally biased region" description="Polar residues" evidence="8">
    <location>
        <begin position="762"/>
        <end position="779"/>
    </location>
</feature>
<organism evidence="13 14">
    <name type="scientific">Helobdella robusta</name>
    <name type="common">Californian leech</name>
    <dbReference type="NCBI Taxonomy" id="6412"/>
    <lineage>
        <taxon>Eukaryota</taxon>
        <taxon>Metazoa</taxon>
        <taxon>Spiralia</taxon>
        <taxon>Lophotrochozoa</taxon>
        <taxon>Annelida</taxon>
        <taxon>Clitellata</taxon>
        <taxon>Hirudinea</taxon>
        <taxon>Rhynchobdellida</taxon>
        <taxon>Glossiphoniidae</taxon>
        <taxon>Helobdella</taxon>
    </lineage>
</organism>
<evidence type="ECO:0000259" key="10">
    <source>
        <dbReference type="PROSITE" id="PS50940"/>
    </source>
</evidence>
<evidence type="ECO:0000313" key="12">
    <source>
        <dbReference type="EMBL" id="ESO03351.1"/>
    </source>
</evidence>
<dbReference type="AlphaFoldDB" id="T1F730"/>
<feature type="domain" description="Chitin-binding type-2" evidence="10">
    <location>
        <begin position="777"/>
        <end position="828"/>
    </location>
</feature>
<accession>T1F730</accession>
<name>T1F730_HELRO</name>
<evidence type="ECO:0000256" key="2">
    <source>
        <dbReference type="ARBA" id="ARBA00022669"/>
    </source>
</evidence>
<proteinExistence type="inferred from homology"/>
<dbReference type="EnsemblMetazoa" id="HelroT173643">
    <property type="protein sequence ID" value="HelroP173643"/>
    <property type="gene ID" value="HelroG173643"/>
</dbReference>
<dbReference type="FunFam" id="3.10.50.10:FF:000001">
    <property type="entry name" value="Chitinase 3-like 1"/>
    <property type="match status" value="2"/>
</dbReference>
<dbReference type="RefSeq" id="XP_009018499.1">
    <property type="nucleotide sequence ID" value="XM_009020251.1"/>
</dbReference>
<dbReference type="Gene3D" id="3.10.50.10">
    <property type="match status" value="2"/>
</dbReference>
<keyword evidence="5" id="KW-1015">Disulfide bond</keyword>
<dbReference type="PROSITE" id="PS01095">
    <property type="entry name" value="GH18_1"/>
    <property type="match status" value="2"/>
</dbReference>
<reference evidence="13" key="3">
    <citation type="submission" date="2015-06" db="UniProtKB">
        <authorList>
            <consortium name="EnsemblMetazoa"/>
        </authorList>
    </citation>
    <scope>IDENTIFICATION</scope>
</reference>
<feature type="signal peptide" evidence="9">
    <location>
        <begin position="1"/>
        <end position="22"/>
    </location>
</feature>
<dbReference type="OMA" id="YERMMTL"/>
<dbReference type="Pfam" id="PF00704">
    <property type="entry name" value="Glyco_hydro_18"/>
    <property type="match status" value="2"/>
</dbReference>
<dbReference type="FunFam" id="3.20.20.80:FF:000007">
    <property type="entry name" value="Acidic mammalian chitinase"/>
    <property type="match status" value="2"/>
</dbReference>
<feature type="domain" description="GH18" evidence="11">
    <location>
        <begin position="380"/>
        <end position="748"/>
    </location>
</feature>
<dbReference type="EMBL" id="AMQM01004635">
    <property type="status" value="NOT_ANNOTATED_CDS"/>
    <property type="molecule type" value="Genomic_DNA"/>
</dbReference>
<dbReference type="Gene3D" id="3.20.20.80">
    <property type="entry name" value="Glycosidases"/>
    <property type="match status" value="2"/>
</dbReference>
<dbReference type="Gene3D" id="2.170.140.10">
    <property type="entry name" value="Chitin binding domain"/>
    <property type="match status" value="1"/>
</dbReference>
<dbReference type="SUPFAM" id="SSF54556">
    <property type="entry name" value="Chitinase insertion domain"/>
    <property type="match status" value="2"/>
</dbReference>
<keyword evidence="14" id="KW-1185">Reference proteome</keyword>
<reference evidence="12 14" key="2">
    <citation type="journal article" date="2013" name="Nature">
        <title>Insights into bilaterian evolution from three spiralian genomes.</title>
        <authorList>
            <person name="Simakov O."/>
            <person name="Marletaz F."/>
            <person name="Cho S.J."/>
            <person name="Edsinger-Gonzales E."/>
            <person name="Havlak P."/>
            <person name="Hellsten U."/>
            <person name="Kuo D.H."/>
            <person name="Larsson T."/>
            <person name="Lv J."/>
            <person name="Arendt D."/>
            <person name="Savage R."/>
            <person name="Osoegawa K."/>
            <person name="de Jong P."/>
            <person name="Grimwood J."/>
            <person name="Chapman J.A."/>
            <person name="Shapiro H."/>
            <person name="Aerts A."/>
            <person name="Otillar R.P."/>
            <person name="Terry A.Y."/>
            <person name="Boore J.L."/>
            <person name="Grigoriev I.V."/>
            <person name="Lindberg D.R."/>
            <person name="Seaver E.C."/>
            <person name="Weisblat D.A."/>
            <person name="Putnam N.H."/>
            <person name="Rokhsar D.S."/>
        </authorList>
    </citation>
    <scope>NUCLEOTIDE SEQUENCE</scope>
</reference>
<keyword evidence="3 9" id="KW-0732">Signal</keyword>
<dbReference type="GO" id="GO:0008061">
    <property type="term" value="F:chitin binding"/>
    <property type="evidence" value="ECO:0007669"/>
    <property type="project" value="UniProtKB-KW"/>
</dbReference>
<comment type="similarity">
    <text evidence="1">Belongs to the glycosyl hydrolase 18 family. Chitinase class II subfamily.</text>
</comment>
<dbReference type="Pfam" id="PF01607">
    <property type="entry name" value="CBM_14"/>
    <property type="match status" value="1"/>
</dbReference>
<keyword evidence="6 7" id="KW-0326">Glycosidase</keyword>
<evidence type="ECO:0000259" key="11">
    <source>
        <dbReference type="PROSITE" id="PS51910"/>
    </source>
</evidence>